<name>A0A835G3I9_SPOEX</name>
<organism evidence="1 2">
    <name type="scientific">Spodoptera exigua</name>
    <name type="common">Beet armyworm</name>
    <name type="synonym">Noctua fulgens</name>
    <dbReference type="NCBI Taxonomy" id="7107"/>
    <lineage>
        <taxon>Eukaryota</taxon>
        <taxon>Metazoa</taxon>
        <taxon>Ecdysozoa</taxon>
        <taxon>Arthropoda</taxon>
        <taxon>Hexapoda</taxon>
        <taxon>Insecta</taxon>
        <taxon>Pterygota</taxon>
        <taxon>Neoptera</taxon>
        <taxon>Endopterygota</taxon>
        <taxon>Lepidoptera</taxon>
        <taxon>Glossata</taxon>
        <taxon>Ditrysia</taxon>
        <taxon>Noctuoidea</taxon>
        <taxon>Noctuidae</taxon>
        <taxon>Amphipyrinae</taxon>
        <taxon>Spodoptera</taxon>
    </lineage>
</organism>
<evidence type="ECO:0000313" key="1">
    <source>
        <dbReference type="EMBL" id="KAF9407624.1"/>
    </source>
</evidence>
<evidence type="ECO:0000313" key="2">
    <source>
        <dbReference type="Proteomes" id="UP000648187"/>
    </source>
</evidence>
<feature type="non-terminal residue" evidence="1">
    <location>
        <position position="1"/>
    </location>
</feature>
<dbReference type="Proteomes" id="UP000648187">
    <property type="component" value="Unassembled WGS sequence"/>
</dbReference>
<gene>
    <name evidence="1" type="ORF">HW555_012413</name>
</gene>
<dbReference type="EMBL" id="JACKWZ010000451">
    <property type="protein sequence ID" value="KAF9407624.1"/>
    <property type="molecule type" value="Genomic_DNA"/>
</dbReference>
<keyword evidence="2" id="KW-1185">Reference proteome</keyword>
<sequence length="55" mass="6136">YAQLSMTDLRHGVSDIVDEASGVFEFCMNANIQAMFDVCQSTTKLKDSSSRIINF</sequence>
<proteinExistence type="predicted"/>
<accession>A0A835G3I9</accession>
<reference evidence="1" key="1">
    <citation type="submission" date="2020-08" db="EMBL/GenBank/DDBJ databases">
        <title>Spodoptera exigua strain:BAW_Kor-Di-RS1 Genome sequencing and assembly.</title>
        <authorList>
            <person name="Kim J."/>
            <person name="Nam H.Y."/>
            <person name="Kwon M."/>
            <person name="Choi J.H."/>
            <person name="Cho S.R."/>
            <person name="Kim G.-H."/>
        </authorList>
    </citation>
    <scope>NUCLEOTIDE SEQUENCE</scope>
    <source>
        <strain evidence="1">BAW_Kor-Di-RS1</strain>
        <tissue evidence="1">Whole-body</tissue>
    </source>
</reference>
<dbReference type="AlphaFoldDB" id="A0A835G3I9"/>
<protein>
    <submittedName>
        <fullName evidence="1">Uncharacterized protein</fullName>
    </submittedName>
</protein>
<comment type="caution">
    <text evidence="1">The sequence shown here is derived from an EMBL/GenBank/DDBJ whole genome shotgun (WGS) entry which is preliminary data.</text>
</comment>